<keyword evidence="3" id="KW-1185">Reference proteome</keyword>
<gene>
    <name evidence="2" type="ORF">Salat_2627300</name>
</gene>
<evidence type="ECO:0000313" key="2">
    <source>
        <dbReference type="EMBL" id="KAK4415201.1"/>
    </source>
</evidence>
<sequence>MPVSPPSFQSVGGNSCFKSNAKEEGHLKKAVNFDWARDHSLEFYEGKLELLCQRGVDDLERDRQEHAVEPNATIVGGLGDDDDGMVFMGTSDENEPHDVVDFVSNDEED</sequence>
<reference evidence="2" key="2">
    <citation type="journal article" date="2024" name="Plant">
        <title>Genomic evolution and insights into agronomic trait innovations of Sesamum species.</title>
        <authorList>
            <person name="Miao H."/>
            <person name="Wang L."/>
            <person name="Qu L."/>
            <person name="Liu H."/>
            <person name="Sun Y."/>
            <person name="Le M."/>
            <person name="Wang Q."/>
            <person name="Wei S."/>
            <person name="Zheng Y."/>
            <person name="Lin W."/>
            <person name="Duan Y."/>
            <person name="Cao H."/>
            <person name="Xiong S."/>
            <person name="Wang X."/>
            <person name="Wei L."/>
            <person name="Li C."/>
            <person name="Ma Q."/>
            <person name="Ju M."/>
            <person name="Zhao R."/>
            <person name="Li G."/>
            <person name="Mu C."/>
            <person name="Tian Q."/>
            <person name="Mei H."/>
            <person name="Zhang T."/>
            <person name="Gao T."/>
            <person name="Zhang H."/>
        </authorList>
    </citation>
    <scope>NUCLEOTIDE SEQUENCE</scope>
    <source>
        <strain evidence="2">3651</strain>
    </source>
</reference>
<comment type="caution">
    <text evidence="2">The sequence shown here is derived from an EMBL/GenBank/DDBJ whole genome shotgun (WGS) entry which is preliminary data.</text>
</comment>
<protein>
    <submittedName>
        <fullName evidence="2">Uncharacterized protein</fullName>
    </submittedName>
</protein>
<evidence type="ECO:0000313" key="3">
    <source>
        <dbReference type="Proteomes" id="UP001293254"/>
    </source>
</evidence>
<reference evidence="2" key="1">
    <citation type="submission" date="2020-06" db="EMBL/GenBank/DDBJ databases">
        <authorList>
            <person name="Li T."/>
            <person name="Hu X."/>
            <person name="Zhang T."/>
            <person name="Song X."/>
            <person name="Zhang H."/>
            <person name="Dai N."/>
            <person name="Sheng W."/>
            <person name="Hou X."/>
            <person name="Wei L."/>
        </authorList>
    </citation>
    <scope>NUCLEOTIDE SEQUENCE</scope>
    <source>
        <strain evidence="2">3651</strain>
        <tissue evidence="2">Leaf</tissue>
    </source>
</reference>
<name>A0AAE1XPP7_9LAMI</name>
<feature type="region of interest" description="Disordered" evidence="1">
    <location>
        <begin position="73"/>
        <end position="109"/>
    </location>
</feature>
<organism evidence="2 3">
    <name type="scientific">Sesamum alatum</name>
    <dbReference type="NCBI Taxonomy" id="300844"/>
    <lineage>
        <taxon>Eukaryota</taxon>
        <taxon>Viridiplantae</taxon>
        <taxon>Streptophyta</taxon>
        <taxon>Embryophyta</taxon>
        <taxon>Tracheophyta</taxon>
        <taxon>Spermatophyta</taxon>
        <taxon>Magnoliopsida</taxon>
        <taxon>eudicotyledons</taxon>
        <taxon>Gunneridae</taxon>
        <taxon>Pentapetalae</taxon>
        <taxon>asterids</taxon>
        <taxon>lamiids</taxon>
        <taxon>Lamiales</taxon>
        <taxon>Pedaliaceae</taxon>
        <taxon>Sesamum</taxon>
    </lineage>
</organism>
<accession>A0AAE1XPP7</accession>
<evidence type="ECO:0000256" key="1">
    <source>
        <dbReference type="SAM" id="MobiDB-lite"/>
    </source>
</evidence>
<proteinExistence type="predicted"/>
<dbReference type="AlphaFoldDB" id="A0AAE1XPP7"/>
<dbReference type="EMBL" id="JACGWO010000011">
    <property type="protein sequence ID" value="KAK4415201.1"/>
    <property type="molecule type" value="Genomic_DNA"/>
</dbReference>
<dbReference type="Proteomes" id="UP001293254">
    <property type="component" value="Unassembled WGS sequence"/>
</dbReference>